<dbReference type="GO" id="GO:0005737">
    <property type="term" value="C:cytoplasm"/>
    <property type="evidence" value="ECO:0007669"/>
    <property type="project" value="TreeGrafter"/>
</dbReference>
<dbReference type="GeneID" id="62195839"/>
<proteinExistence type="predicted"/>
<dbReference type="RefSeq" id="XP_038778662.1">
    <property type="nucleotide sequence ID" value="XM_038922734.1"/>
</dbReference>
<accession>A0A875RUZ6</accession>
<dbReference type="PANTHER" id="PTHR23305">
    <property type="entry name" value="OBG GTPASE FAMILY"/>
    <property type="match status" value="1"/>
</dbReference>
<dbReference type="PROSITE" id="PS51710">
    <property type="entry name" value="G_OBG"/>
    <property type="match status" value="1"/>
</dbReference>
<dbReference type="InterPro" id="IPR027417">
    <property type="entry name" value="P-loop_NTPase"/>
</dbReference>
<dbReference type="CDD" id="cd04938">
    <property type="entry name" value="TGS_Obg"/>
    <property type="match status" value="1"/>
</dbReference>
<dbReference type="FunFam" id="1.10.8.470:FF:000001">
    <property type="entry name" value="GTP-binding protein homolog"/>
    <property type="match status" value="1"/>
</dbReference>
<dbReference type="GO" id="GO:0016887">
    <property type="term" value="F:ATP hydrolysis activity"/>
    <property type="evidence" value="ECO:0007669"/>
    <property type="project" value="TreeGrafter"/>
</dbReference>
<dbReference type="EMBL" id="CP064813">
    <property type="protein sequence ID" value="QPG75097.1"/>
    <property type="molecule type" value="Genomic_DNA"/>
</dbReference>
<dbReference type="KEGG" id="bnn:FOA43_002438"/>
<evidence type="ECO:0000256" key="2">
    <source>
        <dbReference type="ARBA" id="ARBA00023134"/>
    </source>
</evidence>
<evidence type="ECO:0000313" key="5">
    <source>
        <dbReference type="Proteomes" id="UP000662931"/>
    </source>
</evidence>
<evidence type="ECO:0000256" key="1">
    <source>
        <dbReference type="ARBA" id="ARBA00022741"/>
    </source>
</evidence>
<dbReference type="PANTHER" id="PTHR23305:SF1">
    <property type="entry name" value="OBG-TYPE G DOMAIN-CONTAINING PROTEIN"/>
    <property type="match status" value="1"/>
</dbReference>
<keyword evidence="1" id="KW-0547">Nucleotide-binding</keyword>
<dbReference type="InterPro" id="IPR013646">
    <property type="entry name" value="YGR210-like_G4"/>
</dbReference>
<dbReference type="GO" id="GO:0005525">
    <property type="term" value="F:GTP binding"/>
    <property type="evidence" value="ECO:0007669"/>
    <property type="project" value="UniProtKB-KW"/>
</dbReference>
<dbReference type="InterPro" id="IPR012675">
    <property type="entry name" value="Beta-grasp_dom_sf"/>
</dbReference>
<reference evidence="4" key="1">
    <citation type="submission" date="2020-10" db="EMBL/GenBank/DDBJ databases">
        <authorList>
            <person name="Roach M.J.R."/>
        </authorList>
    </citation>
    <scope>NUCLEOTIDE SEQUENCE</scope>
    <source>
        <strain evidence="4">CBS 1945</strain>
    </source>
</reference>
<keyword evidence="2" id="KW-0342">GTP-binding</keyword>
<dbReference type="PRINTS" id="PR00326">
    <property type="entry name" value="GTP1OBG"/>
</dbReference>
<evidence type="ECO:0000259" key="3">
    <source>
        <dbReference type="PROSITE" id="PS51710"/>
    </source>
</evidence>
<keyword evidence="5" id="KW-1185">Reference proteome</keyword>
<feature type="domain" description="OBG-type G" evidence="3">
    <location>
        <begin position="5"/>
        <end position="274"/>
    </location>
</feature>
<dbReference type="Gene3D" id="3.10.20.30">
    <property type="match status" value="1"/>
</dbReference>
<dbReference type="AlphaFoldDB" id="A0A875RUZ6"/>
<sequence length="415" mass="45763">MPRDPLIGLVGKPSSGKSTTLNSLTDANAKIGAFPFTTIDPNRATGYVEIECACSRFQKEDLCKPNYGWCDHGKRHVPIELLDVAGLIPGASQGLGLGNKFLDDLRQADALIHVVDVSGTTNAEGKATRGYDPLQDIEWLQDEIRLWIEGNLRKRWGSIVRRHVATKSSVAETLRAQFGGYGASKEMVARAINSIPNLPPMEDWDNVWISKVVLGFMAVKFPTVLALNKIDHPDADKNVSKIMLKYPETSAVLTSALTEVFLRKLVKQKFIKYEEGTEFVDIYEDLDPDCGLKPMDPVLKDRIDNIRDLVLYRFGSTGVVQVLQEATKKLKLIPVFTVRNILTFTGNSGKHVFRDCTLFKQGSKVASVARAIMGEVTIASVEGVGGKRVSMDDVIEPGKNDILSFKVVPGKSEDK</sequence>
<protein>
    <recommendedName>
        <fullName evidence="3">OBG-type G domain-containing protein</fullName>
    </recommendedName>
</protein>
<name>A0A875RUZ6_EENNA</name>
<dbReference type="Pfam" id="PF08438">
    <property type="entry name" value="YGR210-like_G4"/>
    <property type="match status" value="1"/>
</dbReference>
<dbReference type="CDD" id="cd01899">
    <property type="entry name" value="Ygr210"/>
    <property type="match status" value="1"/>
</dbReference>
<dbReference type="Gene3D" id="1.10.8.470">
    <property type="match status" value="1"/>
</dbReference>
<dbReference type="InterPro" id="IPR006073">
    <property type="entry name" value="GTP-bd"/>
</dbReference>
<dbReference type="OrthoDB" id="545683at2759"/>
<organism evidence="4 5">
    <name type="scientific">Eeniella nana</name>
    <name type="common">Yeast</name>
    <name type="synonym">Brettanomyces nanus</name>
    <dbReference type="NCBI Taxonomy" id="13502"/>
    <lineage>
        <taxon>Eukaryota</taxon>
        <taxon>Fungi</taxon>
        <taxon>Dikarya</taxon>
        <taxon>Ascomycota</taxon>
        <taxon>Saccharomycotina</taxon>
        <taxon>Pichiomycetes</taxon>
        <taxon>Pichiales</taxon>
        <taxon>Pichiaceae</taxon>
        <taxon>Brettanomyces</taxon>
    </lineage>
</organism>
<dbReference type="Proteomes" id="UP000662931">
    <property type="component" value="Chromosome 2"/>
</dbReference>
<dbReference type="Gene3D" id="3.40.50.300">
    <property type="entry name" value="P-loop containing nucleotide triphosphate hydrolases"/>
    <property type="match status" value="1"/>
</dbReference>
<dbReference type="InterPro" id="IPR031167">
    <property type="entry name" value="G_OBG"/>
</dbReference>
<dbReference type="Pfam" id="PF01926">
    <property type="entry name" value="MMR_HSR1"/>
    <property type="match status" value="1"/>
</dbReference>
<evidence type="ECO:0000313" key="4">
    <source>
        <dbReference type="EMBL" id="QPG75097.1"/>
    </source>
</evidence>
<gene>
    <name evidence="4" type="ORF">FOA43_002438</name>
</gene>
<dbReference type="SUPFAM" id="SSF52540">
    <property type="entry name" value="P-loop containing nucleoside triphosphate hydrolases"/>
    <property type="match status" value="1"/>
</dbReference>